<feature type="transmembrane region" description="Helical" evidence="2">
    <location>
        <begin position="164"/>
        <end position="188"/>
    </location>
</feature>
<proteinExistence type="predicted"/>
<dbReference type="PRINTS" id="PR00219">
    <property type="entry name" value="SYNAPTOBREVN"/>
</dbReference>
<evidence type="ECO:0000259" key="3">
    <source>
        <dbReference type="PROSITE" id="PS50892"/>
    </source>
</evidence>
<dbReference type="InterPro" id="IPR001388">
    <property type="entry name" value="Synaptobrevin-like"/>
</dbReference>
<dbReference type="PROSITE" id="PS50892">
    <property type="entry name" value="V_SNARE"/>
    <property type="match status" value="1"/>
</dbReference>
<dbReference type="InterPro" id="IPR016444">
    <property type="entry name" value="Synaptobrevin/VAMP"/>
</dbReference>
<dbReference type="Proteomes" id="UP000887565">
    <property type="component" value="Unplaced"/>
</dbReference>
<feature type="domain" description="V-SNARE coiled-coil homology" evidence="3">
    <location>
        <begin position="34"/>
        <end position="160"/>
    </location>
</feature>
<dbReference type="OMA" id="NCKMIIL"/>
<evidence type="ECO:0000256" key="2">
    <source>
        <dbReference type="SAM" id="Phobius"/>
    </source>
</evidence>
<dbReference type="AlphaFoldDB" id="A0A915JWT3"/>
<dbReference type="WBParaSite" id="nRc.2.0.1.t30885-RA">
    <property type="protein sequence ID" value="nRc.2.0.1.t30885-RA"/>
    <property type="gene ID" value="nRc.2.0.1.g30885"/>
</dbReference>
<accession>A0A915JWT3</accession>
<organism evidence="4 5">
    <name type="scientific">Romanomermis culicivorax</name>
    <name type="common">Nematode worm</name>
    <dbReference type="NCBI Taxonomy" id="13658"/>
    <lineage>
        <taxon>Eukaryota</taxon>
        <taxon>Metazoa</taxon>
        <taxon>Ecdysozoa</taxon>
        <taxon>Nematoda</taxon>
        <taxon>Enoplea</taxon>
        <taxon>Dorylaimia</taxon>
        <taxon>Mermithida</taxon>
        <taxon>Mermithoidea</taxon>
        <taxon>Mermithidae</taxon>
        <taxon>Romanomermis</taxon>
    </lineage>
</organism>
<dbReference type="CDD" id="cd15870">
    <property type="entry name" value="R-SNARE_VAMP2"/>
    <property type="match status" value="1"/>
</dbReference>
<sequence length="190" mass="21578">VVDIDLFRSYPPNIDLGNGSNSDFSQQSRPQNKRMQQAQAQVNEVIGIMKVNVEKVLERDAKLTHLDDRAGKLNSTRALCSKILLSFLKDIFMHTCLTLPVWKYKSSNIHYMQMVISTFNLSYTNRAGDRISQKSYHALQEGASQFERSAASLKRKYWWKNCKMIILIGGVVFILIVIIIAEGVTLSLPP</sequence>
<name>A0A915JWT3_ROMCU</name>
<dbReference type="GO" id="GO:0016020">
    <property type="term" value="C:membrane"/>
    <property type="evidence" value="ECO:0007669"/>
    <property type="project" value="InterPro"/>
</dbReference>
<dbReference type="PANTHER" id="PTHR45701">
    <property type="entry name" value="SYNAPTOBREVIN FAMILY MEMBER"/>
    <property type="match status" value="1"/>
</dbReference>
<evidence type="ECO:0000256" key="1">
    <source>
        <dbReference type="PROSITE-ProRule" id="PRU00290"/>
    </source>
</evidence>
<keyword evidence="4" id="KW-1185">Reference proteome</keyword>
<dbReference type="Pfam" id="PF00957">
    <property type="entry name" value="Synaptobrevin"/>
    <property type="match status" value="2"/>
</dbReference>
<keyword evidence="2" id="KW-1133">Transmembrane helix</keyword>
<reference evidence="5" key="1">
    <citation type="submission" date="2022-11" db="UniProtKB">
        <authorList>
            <consortium name="WormBaseParasite"/>
        </authorList>
    </citation>
    <scope>IDENTIFICATION</scope>
</reference>
<dbReference type="Gene3D" id="1.20.5.110">
    <property type="match status" value="1"/>
</dbReference>
<keyword evidence="1" id="KW-0175">Coiled coil</keyword>
<evidence type="ECO:0000313" key="4">
    <source>
        <dbReference type="Proteomes" id="UP000887565"/>
    </source>
</evidence>
<dbReference type="GO" id="GO:0016192">
    <property type="term" value="P:vesicle-mediated transport"/>
    <property type="evidence" value="ECO:0007669"/>
    <property type="project" value="InterPro"/>
</dbReference>
<keyword evidence="2" id="KW-0812">Transmembrane</keyword>
<keyword evidence="2" id="KW-0472">Membrane</keyword>
<evidence type="ECO:0000313" key="5">
    <source>
        <dbReference type="WBParaSite" id="nRc.2.0.1.t30885-RA"/>
    </source>
</evidence>
<dbReference type="InterPro" id="IPR042855">
    <property type="entry name" value="V_SNARE_CC"/>
</dbReference>
<protein>
    <submittedName>
        <fullName evidence="5">V-SNARE coiled-coil homology domain-containing protein</fullName>
    </submittedName>
</protein>
<dbReference type="SUPFAM" id="SSF58038">
    <property type="entry name" value="SNARE fusion complex"/>
    <property type="match status" value="1"/>
</dbReference>